<comment type="caution">
    <text evidence="3">The sequence shown here is derived from an EMBL/GenBank/DDBJ whole genome shotgun (WGS) entry which is preliminary data.</text>
</comment>
<keyword evidence="1" id="KW-0145">Chemotaxis</keyword>
<proteinExistence type="predicted"/>
<dbReference type="Proteomes" id="UP001500571">
    <property type="component" value="Unassembled WGS sequence"/>
</dbReference>
<dbReference type="SUPFAM" id="SSF103039">
    <property type="entry name" value="CheC-like"/>
    <property type="match status" value="1"/>
</dbReference>
<sequence>MTLAPEVTDVQAIVEQVWSSFLGEEEPLLPRPAAGGQFAADEAWSAAVSISGGWDATVTVELSGPVALSLTRTMLGLDDADATEDGDVADAVGELVNMVGGNVKSLMPGPSVLSLPAVAAGRAAHPSGAAEIARFDGVWAGEPVRVAVHAIPQP</sequence>
<dbReference type="EMBL" id="BAAAPB010000001">
    <property type="protein sequence ID" value="GAA1957775.1"/>
    <property type="molecule type" value="Genomic_DNA"/>
</dbReference>
<gene>
    <name evidence="3" type="ORF">GCM10009798_16530</name>
</gene>
<evidence type="ECO:0000313" key="4">
    <source>
        <dbReference type="Proteomes" id="UP001500571"/>
    </source>
</evidence>
<dbReference type="Gene3D" id="3.40.1550.10">
    <property type="entry name" value="CheC-like"/>
    <property type="match status" value="1"/>
</dbReference>
<evidence type="ECO:0000256" key="1">
    <source>
        <dbReference type="ARBA" id="ARBA00022500"/>
    </source>
</evidence>
<protein>
    <recommendedName>
        <fullName evidence="2">Chemotaxis phosphatase CheX-like domain-containing protein</fullName>
    </recommendedName>
</protein>
<dbReference type="InterPro" id="IPR028976">
    <property type="entry name" value="CheC-like_sf"/>
</dbReference>
<dbReference type="Pfam" id="PF13690">
    <property type="entry name" value="CheX"/>
    <property type="match status" value="1"/>
</dbReference>
<reference evidence="3 4" key="1">
    <citation type="journal article" date="2019" name="Int. J. Syst. Evol. Microbiol.">
        <title>The Global Catalogue of Microorganisms (GCM) 10K type strain sequencing project: providing services to taxonomists for standard genome sequencing and annotation.</title>
        <authorList>
            <consortium name="The Broad Institute Genomics Platform"/>
            <consortium name="The Broad Institute Genome Sequencing Center for Infectious Disease"/>
            <person name="Wu L."/>
            <person name="Ma J."/>
        </authorList>
    </citation>
    <scope>NUCLEOTIDE SEQUENCE [LARGE SCALE GENOMIC DNA]</scope>
    <source>
        <strain evidence="3 4">JCM 15309</strain>
    </source>
</reference>
<evidence type="ECO:0000313" key="3">
    <source>
        <dbReference type="EMBL" id="GAA1957775.1"/>
    </source>
</evidence>
<feature type="domain" description="Chemotaxis phosphatase CheX-like" evidence="2">
    <location>
        <begin position="45"/>
        <end position="123"/>
    </location>
</feature>
<organism evidence="3 4">
    <name type="scientific">Nocardioides panacihumi</name>
    <dbReference type="NCBI Taxonomy" id="400774"/>
    <lineage>
        <taxon>Bacteria</taxon>
        <taxon>Bacillati</taxon>
        <taxon>Actinomycetota</taxon>
        <taxon>Actinomycetes</taxon>
        <taxon>Propionibacteriales</taxon>
        <taxon>Nocardioidaceae</taxon>
        <taxon>Nocardioides</taxon>
    </lineage>
</organism>
<evidence type="ECO:0000259" key="2">
    <source>
        <dbReference type="Pfam" id="PF13690"/>
    </source>
</evidence>
<accession>A0ABN2QTH6</accession>
<name>A0ABN2QTH6_9ACTN</name>
<keyword evidence="4" id="KW-1185">Reference proteome</keyword>
<dbReference type="RefSeq" id="WP_344044274.1">
    <property type="nucleotide sequence ID" value="NZ_BAAAPB010000001.1"/>
</dbReference>
<dbReference type="InterPro" id="IPR028051">
    <property type="entry name" value="CheX-like_dom"/>
</dbReference>